<dbReference type="FunFam" id="3.20.20.140:FF:000036">
    <property type="entry name" value="Carbamoyl-phosphate synthase large chain"/>
    <property type="match status" value="1"/>
</dbReference>
<dbReference type="InterPro" id="IPR036914">
    <property type="entry name" value="MGS-like_dom_sf"/>
</dbReference>
<proteinExistence type="predicted"/>
<dbReference type="Gene3D" id="3.40.50.1370">
    <property type="entry name" value="Aspartate/ornithine carbamoyltransferase"/>
    <property type="match status" value="3"/>
</dbReference>
<keyword evidence="8" id="KW-1185">Reference proteome</keyword>
<comment type="caution">
    <text evidence="7">The sequence shown here is derived from an EMBL/GenBank/DDBJ whole genome shotgun (WGS) entry which is preliminary data.</text>
</comment>
<feature type="domain" description="Amidohydrolase-related" evidence="6">
    <location>
        <begin position="69"/>
        <end position="348"/>
    </location>
</feature>
<dbReference type="Proteomes" id="UP000670152">
    <property type="component" value="Unassembled WGS sequence"/>
</dbReference>
<evidence type="ECO:0000313" key="7">
    <source>
        <dbReference type="EMBL" id="KAG5343251.1"/>
    </source>
</evidence>
<name>A0A836K0E6_9HYME</name>
<evidence type="ECO:0000313" key="8">
    <source>
        <dbReference type="Proteomes" id="UP000670152"/>
    </source>
</evidence>
<dbReference type="InterPro" id="IPR002195">
    <property type="entry name" value="Dihydroorotase_CS"/>
</dbReference>
<keyword evidence="2" id="KW-0808">Transferase</keyword>
<evidence type="ECO:0000259" key="6">
    <source>
        <dbReference type="Pfam" id="PF01979"/>
    </source>
</evidence>
<dbReference type="CDD" id="cd01316">
    <property type="entry name" value="CAD_DHOase"/>
    <property type="match status" value="1"/>
</dbReference>
<feature type="non-terminal residue" evidence="7">
    <location>
        <position position="650"/>
    </location>
</feature>
<dbReference type="Pfam" id="PF00185">
    <property type="entry name" value="OTCace"/>
    <property type="match status" value="1"/>
</dbReference>
<dbReference type="GO" id="GO:0004038">
    <property type="term" value="F:allantoinase activity"/>
    <property type="evidence" value="ECO:0007669"/>
    <property type="project" value="TreeGrafter"/>
</dbReference>
<dbReference type="GO" id="GO:0005737">
    <property type="term" value="C:cytoplasm"/>
    <property type="evidence" value="ECO:0007669"/>
    <property type="project" value="TreeGrafter"/>
</dbReference>
<gene>
    <name evidence="7" type="primary">Cad</name>
    <name evidence="7" type="ORF">G6Z77_0009116</name>
</gene>
<dbReference type="AlphaFoldDB" id="A0A836K0E6"/>
<dbReference type="Gene3D" id="3.40.50.1380">
    <property type="entry name" value="Methylglyoxal synthase-like domain"/>
    <property type="match status" value="1"/>
</dbReference>
<dbReference type="InterPro" id="IPR006131">
    <property type="entry name" value="Asp_carbamoyltransf_Asp/Orn-bd"/>
</dbReference>
<evidence type="ECO:0000256" key="3">
    <source>
        <dbReference type="ARBA" id="ARBA00022723"/>
    </source>
</evidence>
<organism evidence="7 8">
    <name type="scientific">Acromyrmex heyeri</name>
    <dbReference type="NCBI Taxonomy" id="230685"/>
    <lineage>
        <taxon>Eukaryota</taxon>
        <taxon>Metazoa</taxon>
        <taxon>Ecdysozoa</taxon>
        <taxon>Arthropoda</taxon>
        <taxon>Hexapoda</taxon>
        <taxon>Insecta</taxon>
        <taxon>Pterygota</taxon>
        <taxon>Neoptera</taxon>
        <taxon>Endopterygota</taxon>
        <taxon>Hymenoptera</taxon>
        <taxon>Apocrita</taxon>
        <taxon>Aculeata</taxon>
        <taxon>Formicoidea</taxon>
        <taxon>Formicidae</taxon>
        <taxon>Myrmicinae</taxon>
        <taxon>Acromyrmex</taxon>
    </lineage>
</organism>
<accession>A0A836K0E6</accession>
<evidence type="ECO:0000256" key="4">
    <source>
        <dbReference type="ARBA" id="ARBA00022801"/>
    </source>
</evidence>
<feature type="domain" description="Aspartate/ornithine carbamoyltransferase Asp/Orn-binding" evidence="5">
    <location>
        <begin position="517"/>
        <end position="645"/>
    </location>
</feature>
<evidence type="ECO:0000256" key="2">
    <source>
        <dbReference type="ARBA" id="ARBA00022679"/>
    </source>
</evidence>
<dbReference type="InterPro" id="IPR011059">
    <property type="entry name" value="Metal-dep_hydrolase_composite"/>
</dbReference>
<evidence type="ECO:0000259" key="5">
    <source>
        <dbReference type="Pfam" id="PF00185"/>
    </source>
</evidence>
<dbReference type="SUPFAM" id="SSF51338">
    <property type="entry name" value="Composite domain of metallo-dependent hydrolases"/>
    <property type="match status" value="1"/>
</dbReference>
<dbReference type="SUPFAM" id="SSF51556">
    <property type="entry name" value="Metallo-dependent hydrolases"/>
    <property type="match status" value="1"/>
</dbReference>
<dbReference type="PROSITE" id="PS00483">
    <property type="entry name" value="DIHYDROOROTASE_2"/>
    <property type="match status" value="1"/>
</dbReference>
<dbReference type="EMBL" id="JAANIB010001678">
    <property type="protein sequence ID" value="KAG5343251.1"/>
    <property type="molecule type" value="Genomic_DNA"/>
</dbReference>
<dbReference type="GO" id="GO:0016597">
    <property type="term" value="F:amino acid binding"/>
    <property type="evidence" value="ECO:0007669"/>
    <property type="project" value="InterPro"/>
</dbReference>
<reference evidence="7 8" key="1">
    <citation type="submission" date="2020-02" db="EMBL/GenBank/DDBJ databases">
        <title>Relaxed selection underlies rapid genomic changes in the transitions from sociality to social parasitism in ants.</title>
        <authorList>
            <person name="Bi X."/>
        </authorList>
    </citation>
    <scope>NUCLEOTIDE SEQUENCE [LARGE SCALE GENOMIC DNA]</scope>
    <source>
        <strain evidence="7">BGI-DK2014b</strain>
        <tissue evidence="7">Whole body</tissue>
    </source>
</reference>
<feature type="non-terminal residue" evidence="7">
    <location>
        <position position="1"/>
    </location>
</feature>
<dbReference type="GO" id="GO:0006145">
    <property type="term" value="P:purine nucleobase catabolic process"/>
    <property type="evidence" value="ECO:0007669"/>
    <property type="project" value="TreeGrafter"/>
</dbReference>
<dbReference type="GO" id="GO:0006520">
    <property type="term" value="P:amino acid metabolic process"/>
    <property type="evidence" value="ECO:0007669"/>
    <property type="project" value="InterPro"/>
</dbReference>
<dbReference type="GO" id="GO:0016743">
    <property type="term" value="F:carboxyl- or carbamoyltransferase activity"/>
    <property type="evidence" value="ECO:0007669"/>
    <property type="project" value="InterPro"/>
</dbReference>
<dbReference type="PANTHER" id="PTHR43668">
    <property type="entry name" value="ALLANTOINASE"/>
    <property type="match status" value="1"/>
</dbReference>
<dbReference type="InterPro" id="IPR032466">
    <property type="entry name" value="Metal_Hydrolase"/>
</dbReference>
<dbReference type="InterPro" id="IPR050138">
    <property type="entry name" value="DHOase/Allantoinase_Hydrolase"/>
</dbReference>
<dbReference type="OrthoDB" id="434at2759"/>
<protein>
    <submittedName>
        <fullName evidence="7">PYR1 protein</fullName>
    </submittedName>
</protein>
<dbReference type="Pfam" id="PF01979">
    <property type="entry name" value="Amidohydro_1"/>
    <property type="match status" value="1"/>
</dbReference>
<dbReference type="Gene3D" id="3.20.20.140">
    <property type="entry name" value="Metal-dependent hydrolases"/>
    <property type="match status" value="1"/>
</dbReference>
<sequence>MRNGGARRVSNFMTHGYRTRRLAADYSVPLITDVKCAKLLVEALRMVGGKAPRMKTHTDCMSSRKMIRLPGLIDVHVHTRDPGEVHKEDFASCTAAALAGGITIIFAMPNTNPAVVDHKTFAIAKAQAVAESRCDYALFAGASSDNYNDIREIAPHVAALKMYLNETFTTLRLTDLTVWIKHFESWPKKYPLCVHAEGQTTAAVLLLASLHSRPIHVCHVARKEEIQIIRAAKEHGLAVTCEVCPHHLFLCQDDLDRIGYGRGQVSPPLGTKEDQQTLWDNIDIIDCFATDHAPHTVQEKSSEKPPPGFPGLETMLPLLLTAVHEGKLTIEDIIDKLYRNPKRIFNIPDQRNTYIEIDMDDEWIIPEAMTYSKSNWTPFTGMKVRGSVHRVVLRGEIAYIEGQVLINPGFGQDIRDIQYNTKTSSTLHAPITSVQLADIVNKPLSLDSLISPNYEKPSIHIDVHEDEQIDSVTVMAGYSDVVVLRHSAPGAAARVAQHCRKPILNAGDGTGEHPTQALLTLYNVELRYVNPPGLDMPNHVVNYVAERGISQERFSTLEEALPDTDVLYITRIQSERFATQEQYHKMCGFFIVTPQLMSRAKRKMAVMHPLPRVFEISKEFDTDPRAAYFRQAENGVYVRMALLAMVLGRI</sequence>
<comment type="cofactor">
    <cofactor evidence="1">
        <name>Zn(2+)</name>
        <dbReference type="ChEBI" id="CHEBI:29105"/>
    </cofactor>
</comment>
<dbReference type="SUPFAM" id="SSF53671">
    <property type="entry name" value="Aspartate/ornithine carbamoyltransferase"/>
    <property type="match status" value="1"/>
</dbReference>
<dbReference type="InterPro" id="IPR006680">
    <property type="entry name" value="Amidohydro-rel"/>
</dbReference>
<keyword evidence="4" id="KW-0378">Hydrolase</keyword>
<keyword evidence="3" id="KW-0479">Metal-binding</keyword>
<evidence type="ECO:0000256" key="1">
    <source>
        <dbReference type="ARBA" id="ARBA00001947"/>
    </source>
</evidence>
<dbReference type="PANTHER" id="PTHR43668:SF2">
    <property type="entry name" value="ALLANTOINASE"/>
    <property type="match status" value="1"/>
</dbReference>
<dbReference type="SUPFAM" id="SSF52335">
    <property type="entry name" value="Methylglyoxal synthase-like"/>
    <property type="match status" value="1"/>
</dbReference>
<dbReference type="GO" id="GO:0046872">
    <property type="term" value="F:metal ion binding"/>
    <property type="evidence" value="ECO:0007669"/>
    <property type="project" value="UniProtKB-KW"/>
</dbReference>
<dbReference type="InterPro" id="IPR036901">
    <property type="entry name" value="Asp/Orn_carbamoylTrfase_sf"/>
</dbReference>